<dbReference type="Proteomes" id="UP001476798">
    <property type="component" value="Unassembled WGS sequence"/>
</dbReference>
<reference evidence="1 2" key="1">
    <citation type="submission" date="2021-06" db="EMBL/GenBank/DDBJ databases">
        <authorList>
            <person name="Palmer J.M."/>
        </authorList>
    </citation>
    <scope>NUCLEOTIDE SEQUENCE [LARGE SCALE GENOMIC DNA]</scope>
    <source>
        <strain evidence="1 2">GA_2019</strain>
        <tissue evidence="1">Muscle</tissue>
    </source>
</reference>
<comment type="caution">
    <text evidence="1">The sequence shown here is derived from an EMBL/GenBank/DDBJ whole genome shotgun (WGS) entry which is preliminary data.</text>
</comment>
<organism evidence="1 2">
    <name type="scientific">Goodea atripinnis</name>
    <dbReference type="NCBI Taxonomy" id="208336"/>
    <lineage>
        <taxon>Eukaryota</taxon>
        <taxon>Metazoa</taxon>
        <taxon>Chordata</taxon>
        <taxon>Craniata</taxon>
        <taxon>Vertebrata</taxon>
        <taxon>Euteleostomi</taxon>
        <taxon>Actinopterygii</taxon>
        <taxon>Neopterygii</taxon>
        <taxon>Teleostei</taxon>
        <taxon>Neoteleostei</taxon>
        <taxon>Acanthomorphata</taxon>
        <taxon>Ovalentaria</taxon>
        <taxon>Atherinomorphae</taxon>
        <taxon>Cyprinodontiformes</taxon>
        <taxon>Goodeidae</taxon>
        <taxon>Goodea</taxon>
    </lineage>
</organism>
<keyword evidence="2" id="KW-1185">Reference proteome</keyword>
<sequence length="107" mass="11430">MLGCPSSGVQITPLQQQQQLLPVHPVAETGTVERLPGSHLLRGQFHIHSSPELVDRFRELDDRYEAAVRVFYCCSSSFSPHLQSAVGEPASCLHSAAGGPSSTSSAS</sequence>
<proteinExistence type="predicted"/>
<protein>
    <submittedName>
        <fullName evidence="1">Uncharacterized protein</fullName>
    </submittedName>
</protein>
<evidence type="ECO:0000313" key="1">
    <source>
        <dbReference type="EMBL" id="MEQ2175069.1"/>
    </source>
</evidence>
<evidence type="ECO:0000313" key="2">
    <source>
        <dbReference type="Proteomes" id="UP001476798"/>
    </source>
</evidence>
<name>A0ABV0NUJ3_9TELE</name>
<accession>A0ABV0NUJ3</accession>
<gene>
    <name evidence="1" type="ORF">GOODEAATRI_014482</name>
</gene>
<dbReference type="EMBL" id="JAHRIO010050999">
    <property type="protein sequence ID" value="MEQ2175069.1"/>
    <property type="molecule type" value="Genomic_DNA"/>
</dbReference>